<keyword evidence="1" id="KW-1133">Transmembrane helix</keyword>
<protein>
    <submittedName>
        <fullName evidence="2">Uncharacterized protein</fullName>
    </submittedName>
</protein>
<dbReference type="Proteomes" id="UP000037696">
    <property type="component" value="Unassembled WGS sequence"/>
</dbReference>
<name>A0A0M9WEI0_9EURO</name>
<evidence type="ECO:0000256" key="1">
    <source>
        <dbReference type="SAM" id="Phobius"/>
    </source>
</evidence>
<keyword evidence="3" id="KW-1185">Reference proteome</keyword>
<keyword evidence="1" id="KW-0472">Membrane</keyword>
<proteinExistence type="predicted"/>
<feature type="transmembrane region" description="Helical" evidence="1">
    <location>
        <begin position="46"/>
        <end position="67"/>
    </location>
</feature>
<keyword evidence="1" id="KW-0812">Transmembrane</keyword>
<organism evidence="2 3">
    <name type="scientific">Penicillium nordicum</name>
    <dbReference type="NCBI Taxonomy" id="229535"/>
    <lineage>
        <taxon>Eukaryota</taxon>
        <taxon>Fungi</taxon>
        <taxon>Dikarya</taxon>
        <taxon>Ascomycota</taxon>
        <taxon>Pezizomycotina</taxon>
        <taxon>Eurotiomycetes</taxon>
        <taxon>Eurotiomycetidae</taxon>
        <taxon>Eurotiales</taxon>
        <taxon>Aspergillaceae</taxon>
        <taxon>Penicillium</taxon>
    </lineage>
</organism>
<evidence type="ECO:0000313" key="3">
    <source>
        <dbReference type="Proteomes" id="UP000037696"/>
    </source>
</evidence>
<gene>
    <name evidence="2" type="ORF">ACN38_g7289</name>
</gene>
<dbReference type="AlphaFoldDB" id="A0A0M9WEI0"/>
<sequence>MYKRQQSGNLVRSDVSDMFVQSNWVTMRGQSPSVSSVRGDLSIASVIHSLILPLPQISFFFFFSFLLHPNSPPFINYFTITVS</sequence>
<accession>A0A0M9WEI0</accession>
<evidence type="ECO:0000313" key="2">
    <source>
        <dbReference type="EMBL" id="KOS41805.1"/>
    </source>
</evidence>
<dbReference type="EMBL" id="LHQQ01000121">
    <property type="protein sequence ID" value="KOS41805.1"/>
    <property type="molecule type" value="Genomic_DNA"/>
</dbReference>
<reference evidence="2 3" key="1">
    <citation type="submission" date="2015-08" db="EMBL/GenBank/DDBJ databases">
        <title>Genome sequencing of Penicillium nordicum.</title>
        <authorList>
            <person name="Nguyen H.D."/>
            <person name="Seifert K.A."/>
        </authorList>
    </citation>
    <scope>NUCLEOTIDE SEQUENCE [LARGE SCALE GENOMIC DNA]</scope>
    <source>
        <strain evidence="2 3">DAOMC 185683</strain>
    </source>
</reference>
<comment type="caution">
    <text evidence="2">The sequence shown here is derived from an EMBL/GenBank/DDBJ whole genome shotgun (WGS) entry which is preliminary data.</text>
</comment>